<dbReference type="GO" id="GO:0008270">
    <property type="term" value="F:zinc ion binding"/>
    <property type="evidence" value="ECO:0007669"/>
    <property type="project" value="InterPro"/>
</dbReference>
<feature type="binding site" evidence="3">
    <location>
        <position position="182"/>
    </location>
    <ligand>
        <name>a divalent metal cation</name>
        <dbReference type="ChEBI" id="CHEBI:60240"/>
        <label>2</label>
    </ligand>
</feature>
<feature type="binding site" evidence="3">
    <location>
        <position position="41"/>
    </location>
    <ligand>
        <name>a divalent metal cation</name>
        <dbReference type="ChEBI" id="CHEBI:60240"/>
        <label>1</label>
    </ligand>
</feature>
<dbReference type="AlphaFoldDB" id="A0A927DYU5"/>
<reference evidence="5" key="1">
    <citation type="submission" date="2020-07" db="EMBL/GenBank/DDBJ databases">
        <title>Clinical and genomic characterization of carbapenemase-producing Enterobacterales causing secondary infections during the COVID-19 crisis at a New York City hospital.</title>
        <authorList>
            <person name="Gomez-Simmonds A."/>
            <person name="Annavajhala M.K."/>
            <person name="Uhlemann A.-C."/>
        </authorList>
    </citation>
    <scope>NUCLEOTIDE SEQUENCE</scope>
    <source>
        <strain evidence="5">NK1594</strain>
    </source>
</reference>
<proteinExistence type="inferred from homology"/>
<feature type="binding site" evidence="3">
    <location>
        <position position="214"/>
    </location>
    <ligand>
        <name>a divalent metal cation</name>
        <dbReference type="ChEBI" id="CHEBI:60240"/>
        <label>2</label>
    </ligand>
</feature>
<keyword evidence="2" id="KW-0378">Hydrolase</keyword>
<sequence length="374" mass="41719">MKGSIFRHLSPLPVGVSSGYVMTVLGPLPINEMGVTLMHEHILLDASGKWVPPCCCSDRHLAEMPVKMENLGELSLNPLMSRDNCQLFDVDVAIDELTKYRALGGETVVDPTNIGIGRDPKALARIARLTGLNIIMGTGLYLEPSHPEWVKISSVEQLTERLIYDLGGAEEKPEVLAGLIGEIGISSRFTPDEEKSLRAAGRASAATGVPIEVHLPGWERLGHRVLDILEQEGADLRHTVLCHMNPSFADKRYQRELAQRGAFLEYDMIGMSYYYADESAQSPSDEENARAIRELIDDGYIQQILLSQDVFLKTMLTRYGGHGYGYILKHFVPRLRRHGVSGEQLETLMIGNPQRVFWRIKGNVIMQKKNLTGR</sequence>
<gene>
    <name evidence="5" type="ORF">IE988_17325</name>
</gene>
<evidence type="ECO:0000313" key="5">
    <source>
        <dbReference type="EMBL" id="MBD3720104.1"/>
    </source>
</evidence>
<keyword evidence="1 3" id="KW-0479">Metal-binding</keyword>
<dbReference type="SUPFAM" id="SSF51556">
    <property type="entry name" value="Metallo-dependent hydrolases"/>
    <property type="match status" value="1"/>
</dbReference>
<feature type="binding site" evidence="3">
    <location>
        <position position="182"/>
    </location>
    <ligand>
        <name>a divalent metal cation</name>
        <dbReference type="ChEBI" id="CHEBI:60240"/>
        <label>1</label>
    </ligand>
</feature>
<dbReference type="Proteomes" id="UP000622731">
    <property type="component" value="Unassembled WGS sequence"/>
</dbReference>
<dbReference type="PANTHER" id="PTHR10819:SF3">
    <property type="entry name" value="PHOSPHOTRIESTERASE-RELATED PROTEIN"/>
    <property type="match status" value="1"/>
</dbReference>
<comment type="caution">
    <text evidence="4">Lacks conserved residue(s) required for the propagation of feature annotation.</text>
</comment>
<feature type="binding site" evidence="3">
    <location>
        <position position="39"/>
    </location>
    <ligand>
        <name>a divalent metal cation</name>
        <dbReference type="ChEBI" id="CHEBI:60240"/>
        <label>1</label>
    </ligand>
</feature>
<evidence type="ECO:0000256" key="3">
    <source>
        <dbReference type="PIRSR" id="PIRSR601559-52"/>
    </source>
</evidence>
<dbReference type="Pfam" id="PF02126">
    <property type="entry name" value="PTE"/>
    <property type="match status" value="1"/>
</dbReference>
<dbReference type="PROSITE" id="PS51347">
    <property type="entry name" value="PHOSPHOTRIESTERASE_2"/>
    <property type="match status" value="1"/>
</dbReference>
<organism evidence="5 6">
    <name type="scientific">Klebsiella pneumoniae</name>
    <dbReference type="NCBI Taxonomy" id="573"/>
    <lineage>
        <taxon>Bacteria</taxon>
        <taxon>Pseudomonadati</taxon>
        <taxon>Pseudomonadota</taxon>
        <taxon>Gammaproteobacteria</taxon>
        <taxon>Enterobacterales</taxon>
        <taxon>Enterobacteriaceae</taxon>
        <taxon>Klebsiella/Raoultella group</taxon>
        <taxon>Klebsiella</taxon>
        <taxon>Klebsiella pneumoniae complex</taxon>
    </lineage>
</organism>
<dbReference type="InterPro" id="IPR032466">
    <property type="entry name" value="Metal_Hydrolase"/>
</dbReference>
<protein>
    <submittedName>
        <fullName evidence="5">Phosphotriesterase-related protein</fullName>
    </submittedName>
</protein>
<accession>A0A927DYU5</accession>
<dbReference type="InterPro" id="IPR001559">
    <property type="entry name" value="Phosphotriesterase"/>
</dbReference>
<evidence type="ECO:0000313" key="6">
    <source>
        <dbReference type="Proteomes" id="UP000622731"/>
    </source>
</evidence>
<feature type="binding site" evidence="3">
    <location>
        <position position="309"/>
    </location>
    <ligand>
        <name>a divalent metal cation</name>
        <dbReference type="ChEBI" id="CHEBI:60240"/>
        <label>1</label>
    </ligand>
</feature>
<name>A0A927DYU5_KLEPN</name>
<comment type="cofactor">
    <cofactor evidence="3">
        <name>a divalent metal cation</name>
        <dbReference type="ChEBI" id="CHEBI:60240"/>
    </cofactor>
    <text evidence="3">Binds 2 divalent metal cations per subunit.</text>
</comment>
<feature type="binding site" evidence="3">
    <location>
        <position position="243"/>
    </location>
    <ligand>
        <name>a divalent metal cation</name>
        <dbReference type="ChEBI" id="CHEBI:60240"/>
        <label>2</label>
    </ligand>
</feature>
<comment type="caution">
    <text evidence="5">The sequence shown here is derived from an EMBL/GenBank/DDBJ whole genome shotgun (WGS) entry which is preliminary data.</text>
</comment>
<dbReference type="PIRSF" id="PIRSF016839">
    <property type="entry name" value="PhP"/>
    <property type="match status" value="1"/>
</dbReference>
<dbReference type="InterPro" id="IPR017947">
    <property type="entry name" value="AryldialkylPase_Zn-BS"/>
</dbReference>
<evidence type="ECO:0000256" key="1">
    <source>
        <dbReference type="ARBA" id="ARBA00022723"/>
    </source>
</evidence>
<dbReference type="Gene3D" id="3.20.20.140">
    <property type="entry name" value="Metal-dependent hydrolases"/>
    <property type="match status" value="1"/>
</dbReference>
<evidence type="ECO:0000256" key="2">
    <source>
        <dbReference type="ARBA" id="ARBA00022801"/>
    </source>
</evidence>
<evidence type="ECO:0000256" key="4">
    <source>
        <dbReference type="PROSITE-ProRule" id="PRU00679"/>
    </source>
</evidence>
<dbReference type="EMBL" id="JACXTF010000001">
    <property type="protein sequence ID" value="MBD3720104.1"/>
    <property type="molecule type" value="Genomic_DNA"/>
</dbReference>
<dbReference type="PROSITE" id="PS01322">
    <property type="entry name" value="PHOSPHOTRIESTERASE_1"/>
    <property type="match status" value="1"/>
</dbReference>
<comment type="similarity">
    <text evidence="4">Belongs to the metallo-dependent hydrolases superfamily. Phosphotriesterase family.</text>
</comment>
<dbReference type="PANTHER" id="PTHR10819">
    <property type="entry name" value="PHOSPHOTRIESTERASE-RELATED"/>
    <property type="match status" value="1"/>
</dbReference>
<dbReference type="CDD" id="cd00530">
    <property type="entry name" value="PTE"/>
    <property type="match status" value="1"/>
</dbReference>
<dbReference type="GO" id="GO:0016788">
    <property type="term" value="F:hydrolase activity, acting on ester bonds"/>
    <property type="evidence" value="ECO:0007669"/>
    <property type="project" value="InterPro"/>
</dbReference>